<evidence type="ECO:0000259" key="1">
    <source>
        <dbReference type="Pfam" id="PF13672"/>
    </source>
</evidence>
<accession>A0A521G4P8</accession>
<organism evidence="2 3">
    <name type="scientific">Candidatus Electronema aureum</name>
    <dbReference type="NCBI Taxonomy" id="2005002"/>
    <lineage>
        <taxon>Bacteria</taxon>
        <taxon>Pseudomonadati</taxon>
        <taxon>Thermodesulfobacteriota</taxon>
        <taxon>Desulfobulbia</taxon>
        <taxon>Desulfobulbales</taxon>
        <taxon>Desulfobulbaceae</taxon>
        <taxon>Candidatus Electronema</taxon>
    </lineage>
</organism>
<evidence type="ECO:0000313" key="2">
    <source>
        <dbReference type="EMBL" id="TAA75861.1"/>
    </source>
</evidence>
<dbReference type="AlphaFoldDB" id="A0A521G4P8"/>
<name>A0A521G4P8_9BACT</name>
<dbReference type="SUPFAM" id="SSF81606">
    <property type="entry name" value="PP2C-like"/>
    <property type="match status" value="1"/>
</dbReference>
<gene>
    <name evidence="2" type="ORF">CDV28_103100</name>
</gene>
<dbReference type="Pfam" id="PF13672">
    <property type="entry name" value="PP2C_2"/>
    <property type="match status" value="1"/>
</dbReference>
<evidence type="ECO:0000313" key="3">
    <source>
        <dbReference type="Proteomes" id="UP000316238"/>
    </source>
</evidence>
<dbReference type="InterPro" id="IPR001932">
    <property type="entry name" value="PPM-type_phosphatase-like_dom"/>
</dbReference>
<dbReference type="EMBL" id="NQJD01000003">
    <property type="protein sequence ID" value="TAA75861.1"/>
    <property type="molecule type" value="Genomic_DNA"/>
</dbReference>
<sequence>MKDAGEEKKVFHSICRELLVIYDEHPLPDQLCQFAGEDILAQLRVISEDIFKKWCSWKENKQMTDDAVKKISEPAIEDGDKDAVMLVVDKSQSEHRSIDDEKQIEQERITIDLLHEPRIELCRADVGAKDFLPLRADEQNTNDTETTGIEKAIISNDRNYEKIRNVHEIDMPTQNLQMNHDSHQTRMMLIIPNAMVNTWYSEKIFHNGGQFSKVTKIEGTEEAGVCYDSETQCLSGTPSKPGEFKFKVTYILTTGGSGFAYHTFVVNHDPKSLWKDIPSDTSVKFWKKDEDAHEEDGQNGWKLVAASKRGRSHAHEGKCRDDDFALIGKHPQQWHILAVSDGAGSCQYSREGAKIAVQESSKLLAEKLTEHNDALFEAVSAWEQAGQSDETAKLLRQKLYTVFSQAVYAAINTIHQTSKKEESKFRDFYATLLLAAHREIKGKHFVVGYWIGDGGMAVYQEGRSVTLLGQADSGEYAGQTRFLDPEANNGEDIMQRISFASFDTMTALILLTDGITDPIFETDHRLSQSECWDQFWQKTIQNQLSAESGKTAANLMNWLSFWSPGNHDDRTIALLYKENELL</sequence>
<dbReference type="Gene3D" id="3.60.40.10">
    <property type="entry name" value="PPM-type phosphatase domain"/>
    <property type="match status" value="1"/>
</dbReference>
<dbReference type="InterPro" id="IPR036457">
    <property type="entry name" value="PPM-type-like_dom_sf"/>
</dbReference>
<feature type="domain" description="PPM-type phosphatase" evidence="1">
    <location>
        <begin position="309"/>
        <end position="559"/>
    </location>
</feature>
<dbReference type="Proteomes" id="UP000316238">
    <property type="component" value="Unassembled WGS sequence"/>
</dbReference>
<proteinExistence type="predicted"/>
<comment type="caution">
    <text evidence="2">The sequence shown here is derived from an EMBL/GenBank/DDBJ whole genome shotgun (WGS) entry which is preliminary data.</text>
</comment>
<keyword evidence="3" id="KW-1185">Reference proteome</keyword>
<reference evidence="2" key="1">
    <citation type="submission" date="2017-07" db="EMBL/GenBank/DDBJ databases">
        <title>The cable genome - Insights into the physiology and evolution of filamentous bacteria capable of sulfide oxidation via long distance electron transfer.</title>
        <authorList>
            <person name="Thorup C."/>
            <person name="Bjerg J.T."/>
            <person name="Schreiber L."/>
            <person name="Nielsen L.P."/>
            <person name="Kjeldsen K.U."/>
            <person name="Boesen T."/>
            <person name="Boggild A."/>
            <person name="Meysman F."/>
            <person name="Geelhoed J."/>
            <person name="Schramm A."/>
        </authorList>
    </citation>
    <scope>NUCLEOTIDE SEQUENCE [LARGE SCALE GENOMIC DNA]</scope>
    <source>
        <strain evidence="2">GS</strain>
    </source>
</reference>
<protein>
    <submittedName>
        <fullName evidence="2">Serine/threonine protein phosphatase PrpC</fullName>
    </submittedName>
</protein>